<dbReference type="RefSeq" id="XP_019017605.1">
    <property type="nucleotide sequence ID" value="XM_019164233.1"/>
</dbReference>
<dbReference type="Proteomes" id="UP000094455">
    <property type="component" value="Unassembled WGS sequence"/>
</dbReference>
<dbReference type="AlphaFoldDB" id="A0A1E3NK17"/>
<gene>
    <name evidence="1" type="ORF">PICMEDRAFT_72557</name>
</gene>
<dbReference type="SUPFAM" id="SSF64076">
    <property type="entry name" value="MTH938-like"/>
    <property type="match status" value="1"/>
</dbReference>
<dbReference type="GO" id="GO:0005743">
    <property type="term" value="C:mitochondrial inner membrane"/>
    <property type="evidence" value="ECO:0007669"/>
    <property type="project" value="TreeGrafter"/>
</dbReference>
<dbReference type="InterPro" id="IPR007523">
    <property type="entry name" value="NDUFAF3/AAMDC"/>
</dbReference>
<evidence type="ECO:0008006" key="3">
    <source>
        <dbReference type="Google" id="ProtNLM"/>
    </source>
</evidence>
<dbReference type="InterPro" id="IPR036748">
    <property type="entry name" value="MTH938-like_sf"/>
</dbReference>
<evidence type="ECO:0000313" key="1">
    <source>
        <dbReference type="EMBL" id="ODQ46492.1"/>
    </source>
</evidence>
<organism evidence="1 2">
    <name type="scientific">Pichia membranifaciens NRRL Y-2026</name>
    <dbReference type="NCBI Taxonomy" id="763406"/>
    <lineage>
        <taxon>Eukaryota</taxon>
        <taxon>Fungi</taxon>
        <taxon>Dikarya</taxon>
        <taxon>Ascomycota</taxon>
        <taxon>Saccharomycotina</taxon>
        <taxon>Pichiomycetes</taxon>
        <taxon>Pichiales</taxon>
        <taxon>Pichiaceae</taxon>
        <taxon>Pichia</taxon>
    </lineage>
</organism>
<reference evidence="1 2" key="1">
    <citation type="journal article" date="2016" name="Proc. Natl. Acad. Sci. U.S.A.">
        <title>Comparative genomics of biotechnologically important yeasts.</title>
        <authorList>
            <person name="Riley R."/>
            <person name="Haridas S."/>
            <person name="Wolfe K.H."/>
            <person name="Lopes M.R."/>
            <person name="Hittinger C.T."/>
            <person name="Goeker M."/>
            <person name="Salamov A.A."/>
            <person name="Wisecaver J.H."/>
            <person name="Long T.M."/>
            <person name="Calvey C.H."/>
            <person name="Aerts A.L."/>
            <person name="Barry K.W."/>
            <person name="Choi C."/>
            <person name="Clum A."/>
            <person name="Coughlan A.Y."/>
            <person name="Deshpande S."/>
            <person name="Douglass A.P."/>
            <person name="Hanson S.J."/>
            <person name="Klenk H.-P."/>
            <person name="LaButti K.M."/>
            <person name="Lapidus A."/>
            <person name="Lindquist E.A."/>
            <person name="Lipzen A.M."/>
            <person name="Meier-Kolthoff J.P."/>
            <person name="Ohm R.A."/>
            <person name="Otillar R.P."/>
            <person name="Pangilinan J.L."/>
            <person name="Peng Y."/>
            <person name="Rokas A."/>
            <person name="Rosa C.A."/>
            <person name="Scheuner C."/>
            <person name="Sibirny A.A."/>
            <person name="Slot J.C."/>
            <person name="Stielow J.B."/>
            <person name="Sun H."/>
            <person name="Kurtzman C.P."/>
            <person name="Blackwell M."/>
            <person name="Grigoriev I.V."/>
            <person name="Jeffries T.W."/>
        </authorList>
    </citation>
    <scope>NUCLEOTIDE SEQUENCE [LARGE SCALE GENOMIC DNA]</scope>
    <source>
        <strain evidence="1 2">NRRL Y-2026</strain>
    </source>
</reference>
<dbReference type="GeneID" id="30180920"/>
<keyword evidence="2" id="KW-1185">Reference proteome</keyword>
<proteinExistence type="predicted"/>
<dbReference type="GO" id="GO:0032981">
    <property type="term" value="P:mitochondrial respiratory chain complex I assembly"/>
    <property type="evidence" value="ECO:0007669"/>
    <property type="project" value="TreeGrafter"/>
</dbReference>
<dbReference type="OrthoDB" id="20681at2759"/>
<dbReference type="Pfam" id="PF04430">
    <property type="entry name" value="DUF498"/>
    <property type="match status" value="1"/>
</dbReference>
<dbReference type="Gene3D" id="3.40.1230.10">
    <property type="entry name" value="MTH938-like"/>
    <property type="match status" value="1"/>
</dbReference>
<protein>
    <recommendedName>
        <fullName evidence="3">NADH dehydrogenase [ubiquinone] 1 alpha subcomplex assembly factor 3</fullName>
    </recommendedName>
</protein>
<dbReference type="STRING" id="763406.A0A1E3NK17"/>
<dbReference type="PANTHER" id="PTHR21192">
    <property type="entry name" value="NUCLEAR PROTEIN E3-3"/>
    <property type="match status" value="1"/>
</dbReference>
<evidence type="ECO:0000313" key="2">
    <source>
        <dbReference type="Proteomes" id="UP000094455"/>
    </source>
</evidence>
<sequence>MHFRRLLHTTARVSRHYTTTFKASNLGQNLAKYDIYALADKPENNVEMISDDSIVFSNLKVVRSPAPGQGQPVGALLLNNQIFELSLEGIELQHNGVVVELGEAVTDVLGLVYPKPELLVAGLGKRTRMLGPKTKERLSQLGIRVETGDTRSSALSYDLLATERSPALVASIMLPPNL</sequence>
<dbReference type="EMBL" id="KV454003">
    <property type="protein sequence ID" value="ODQ46492.1"/>
    <property type="molecule type" value="Genomic_DNA"/>
</dbReference>
<accession>A0A1E3NK17</accession>
<name>A0A1E3NK17_9ASCO</name>
<dbReference type="PANTHER" id="PTHR21192:SF2">
    <property type="entry name" value="NADH DEHYDROGENASE [UBIQUINONE] 1 ALPHA SUBCOMPLEX ASSEMBLY FACTOR 3"/>
    <property type="match status" value="1"/>
</dbReference>